<protein>
    <submittedName>
        <fullName evidence="3">T9SS type A sorting domain-containing protein</fullName>
    </submittedName>
</protein>
<feature type="signal peptide" evidence="1">
    <location>
        <begin position="1"/>
        <end position="20"/>
    </location>
</feature>
<sequence length="683" mass="73948">MIKNLLSILSFLFVVAYAEAQTTILDFETAGTSTTFQYFGSGLDGSLNQIIPNPDASGEDTSSMVASFTKPAVAEVWAGAFSNPNPGIPVDLTLSSKVSIKVWMDHIGSLSLKLENSTDGGSNWVTTVANTQVNTWETLVFDATALSIEAPNAAAAGHTYATVTLFFDFGNPGTGTDVTSYLDDIIVLPPAPVFTSILDFETPATGTVFQYFGSPLDGTFTEILANPDPSGIDTSDNVTHFIKPAVAEVWAGAFSNPNPTTPVTLDAGSQVCIKVWMDHIGNLALKLENGAGGQANWITTVANTTINQWEEICFDISAPSIEAPFEPATGTYNTITLFFDFGTAGNGTDINYYFDDIGVKSIGAPQARNVHFKIDMNQYAQNFDQVYLSGTFNNWSGDANPLADPEFDGVWEGDLQLTNGSYEYKVTLDNWAGQEQFQGFEECTKKDPSGQFVNRLLLVSGDTELPQFCFNSCYACGQERSITFRIGMYTFTPSPDGVWLAGGGNFDVPGGKYKMQDDDGDGIYEITVPREVGFSSYYDFANGACPDYSCKEDLSGQSCGDPNNYNDRFLSAVQTDTIIETCFGTCFIDAACTVGTINPTQDEHVFSLYGNPSINGQSVLEFGDQVKGEKVVSLTNTLGQNIRNWRVDEGITTQHMSTAGLPSGLYFVTVTAGNRFYTRKLTR</sequence>
<feature type="domain" description="Glycoside hydrolase family 13 N-terminal" evidence="2">
    <location>
        <begin position="374"/>
        <end position="436"/>
    </location>
</feature>
<dbReference type="EMBL" id="JADKGY010000031">
    <property type="protein sequence ID" value="MBK9984818.1"/>
    <property type="molecule type" value="Genomic_DNA"/>
</dbReference>
<organism evidence="3 4">
    <name type="scientific">Candidatus Opimibacter skivensis</name>
    <dbReference type="NCBI Taxonomy" id="2982028"/>
    <lineage>
        <taxon>Bacteria</taxon>
        <taxon>Pseudomonadati</taxon>
        <taxon>Bacteroidota</taxon>
        <taxon>Saprospiria</taxon>
        <taxon>Saprospirales</taxon>
        <taxon>Saprospiraceae</taxon>
        <taxon>Candidatus Opimibacter</taxon>
    </lineage>
</organism>
<evidence type="ECO:0000256" key="1">
    <source>
        <dbReference type="SAM" id="SignalP"/>
    </source>
</evidence>
<name>A0A9D7SZI2_9BACT</name>
<dbReference type="Pfam" id="PF02922">
    <property type="entry name" value="CBM_48"/>
    <property type="match status" value="1"/>
</dbReference>
<comment type="caution">
    <text evidence="3">The sequence shown here is derived from an EMBL/GenBank/DDBJ whole genome shotgun (WGS) entry which is preliminary data.</text>
</comment>
<dbReference type="InterPro" id="IPR014756">
    <property type="entry name" value="Ig_E-set"/>
</dbReference>
<dbReference type="AlphaFoldDB" id="A0A9D7SZI2"/>
<accession>A0A9D7SZI2</accession>
<proteinExistence type="predicted"/>
<evidence type="ECO:0000313" key="4">
    <source>
        <dbReference type="Proteomes" id="UP000808337"/>
    </source>
</evidence>
<gene>
    <name evidence="3" type="ORF">IPP15_21050</name>
</gene>
<dbReference type="InterPro" id="IPR026444">
    <property type="entry name" value="Secre_tail"/>
</dbReference>
<reference evidence="3 4" key="1">
    <citation type="submission" date="2020-10" db="EMBL/GenBank/DDBJ databases">
        <title>Connecting structure to function with the recovery of over 1000 high-quality activated sludge metagenome-assembled genomes encoding full-length rRNA genes using long-read sequencing.</title>
        <authorList>
            <person name="Singleton C.M."/>
            <person name="Petriglieri F."/>
            <person name="Kristensen J.M."/>
            <person name="Kirkegaard R.H."/>
            <person name="Michaelsen T.Y."/>
            <person name="Andersen M.H."/>
            <person name="Karst S.M."/>
            <person name="Dueholm M.S."/>
            <person name="Nielsen P.H."/>
            <person name="Albertsen M."/>
        </authorList>
    </citation>
    <scope>NUCLEOTIDE SEQUENCE [LARGE SCALE GENOMIC DNA]</scope>
    <source>
        <strain evidence="3">Ribe_18-Q3-R11-54_MAXAC.273</strain>
    </source>
</reference>
<dbReference type="NCBIfam" id="TIGR04183">
    <property type="entry name" value="Por_Secre_tail"/>
    <property type="match status" value="1"/>
</dbReference>
<evidence type="ECO:0000259" key="2">
    <source>
        <dbReference type="Pfam" id="PF02922"/>
    </source>
</evidence>
<dbReference type="Proteomes" id="UP000808337">
    <property type="component" value="Unassembled WGS sequence"/>
</dbReference>
<evidence type="ECO:0000313" key="3">
    <source>
        <dbReference type="EMBL" id="MBK9984818.1"/>
    </source>
</evidence>
<dbReference type="SUPFAM" id="SSF81296">
    <property type="entry name" value="E set domains"/>
    <property type="match status" value="1"/>
</dbReference>
<dbReference type="GO" id="GO:0005975">
    <property type="term" value="P:carbohydrate metabolic process"/>
    <property type="evidence" value="ECO:0007669"/>
    <property type="project" value="InterPro"/>
</dbReference>
<feature type="chain" id="PRO_5038341278" evidence="1">
    <location>
        <begin position="21"/>
        <end position="683"/>
    </location>
</feature>
<dbReference type="Gene3D" id="2.60.40.10">
    <property type="entry name" value="Immunoglobulins"/>
    <property type="match status" value="1"/>
</dbReference>
<dbReference type="GO" id="GO:0004553">
    <property type="term" value="F:hydrolase activity, hydrolyzing O-glycosyl compounds"/>
    <property type="evidence" value="ECO:0007669"/>
    <property type="project" value="InterPro"/>
</dbReference>
<dbReference type="InterPro" id="IPR004193">
    <property type="entry name" value="Glyco_hydro_13_N"/>
</dbReference>
<dbReference type="InterPro" id="IPR013783">
    <property type="entry name" value="Ig-like_fold"/>
</dbReference>
<keyword evidence="1" id="KW-0732">Signal</keyword>